<protein>
    <submittedName>
        <fullName evidence="7">RNA polymerase sporulation-specific sigma factor</fullName>
    </submittedName>
    <submittedName>
        <fullName evidence="6">Rna polymerase sigma-70 region 2</fullName>
    </submittedName>
</protein>
<evidence type="ECO:0000256" key="2">
    <source>
        <dbReference type="ARBA" id="ARBA00023082"/>
    </source>
</evidence>
<organism evidence="7 9">
    <name type="scientific">Trichococcus flocculiformis</name>
    <dbReference type="NCBI Taxonomy" id="82803"/>
    <lineage>
        <taxon>Bacteria</taxon>
        <taxon>Bacillati</taxon>
        <taxon>Bacillota</taxon>
        <taxon>Bacilli</taxon>
        <taxon>Lactobacillales</taxon>
        <taxon>Carnobacteriaceae</taxon>
        <taxon>Trichococcus</taxon>
    </lineage>
</organism>
<gene>
    <name evidence="7" type="ORF">SAMN04488507_10552</name>
    <name evidence="6" type="ORF">TFLO_1996</name>
</gene>
<dbReference type="Proteomes" id="UP000195947">
    <property type="component" value="Unassembled WGS sequence"/>
</dbReference>
<keyword evidence="2" id="KW-0731">Sigma factor</keyword>
<dbReference type="GO" id="GO:0006352">
    <property type="term" value="P:DNA-templated transcription initiation"/>
    <property type="evidence" value="ECO:0007669"/>
    <property type="project" value="InterPro"/>
</dbReference>
<evidence type="ECO:0000256" key="1">
    <source>
        <dbReference type="ARBA" id="ARBA00023015"/>
    </source>
</evidence>
<name>A0AB38BKW9_9LACT</name>
<dbReference type="Gene3D" id="1.10.1740.10">
    <property type="match status" value="1"/>
</dbReference>
<evidence type="ECO:0000313" key="9">
    <source>
        <dbReference type="Proteomes" id="UP000199686"/>
    </source>
</evidence>
<dbReference type="PANTHER" id="PTHR30385:SF1">
    <property type="entry name" value="RNA POLYMERASE SIGMA-H FACTOR"/>
    <property type="match status" value="1"/>
</dbReference>
<evidence type="ECO:0000313" key="8">
    <source>
        <dbReference type="Proteomes" id="UP000195947"/>
    </source>
</evidence>
<evidence type="ECO:0000256" key="4">
    <source>
        <dbReference type="ARBA" id="ARBA00023163"/>
    </source>
</evidence>
<accession>A0AB38BKW9</accession>
<dbReference type="GO" id="GO:0016987">
    <property type="term" value="F:sigma factor activity"/>
    <property type="evidence" value="ECO:0007669"/>
    <property type="project" value="UniProtKB-KW"/>
</dbReference>
<dbReference type="EMBL" id="FOQC01000055">
    <property type="protein sequence ID" value="SFI12434.1"/>
    <property type="molecule type" value="Genomic_DNA"/>
</dbReference>
<comment type="caution">
    <text evidence="7">The sequence shown here is derived from an EMBL/GenBank/DDBJ whole genome shotgun (WGS) entry which is preliminary data.</text>
</comment>
<reference evidence="6 8" key="1">
    <citation type="submission" date="2016-02" db="EMBL/GenBank/DDBJ databases">
        <authorList>
            <person name="Strepis N."/>
        </authorList>
    </citation>
    <scope>NUCLEOTIDE SEQUENCE [LARGE SCALE GENOMIC DNA]</scope>
    <source>
        <strain evidence="6">Trichococcus flocculiformis</strain>
    </source>
</reference>
<dbReference type="Proteomes" id="UP000199686">
    <property type="component" value="Unassembled WGS sequence"/>
</dbReference>
<feature type="domain" description="RNA polymerase sigma-70 region 2" evidence="5">
    <location>
        <begin position="67"/>
        <end position="134"/>
    </location>
</feature>
<dbReference type="InterPro" id="IPR013325">
    <property type="entry name" value="RNA_pol_sigma_r2"/>
</dbReference>
<dbReference type="NCBIfam" id="TIGR02937">
    <property type="entry name" value="sigma70-ECF"/>
    <property type="match status" value="1"/>
</dbReference>
<keyword evidence="4" id="KW-0804">Transcription</keyword>
<dbReference type="InterPro" id="IPR007627">
    <property type="entry name" value="RNA_pol_sigma70_r2"/>
</dbReference>
<dbReference type="EMBL" id="FJMZ01000023">
    <property type="protein sequence ID" value="CZQ95720.1"/>
    <property type="molecule type" value="Genomic_DNA"/>
</dbReference>
<dbReference type="AlphaFoldDB" id="A0AB38BKW9"/>
<dbReference type="InterPro" id="IPR014284">
    <property type="entry name" value="RNA_pol_sigma-70_dom"/>
</dbReference>
<reference evidence="7 9" key="2">
    <citation type="submission" date="2016-10" db="EMBL/GenBank/DDBJ databases">
        <authorList>
            <person name="Varghese N."/>
            <person name="Submissions S."/>
        </authorList>
    </citation>
    <scope>NUCLEOTIDE SEQUENCE [LARGE SCALE GENOMIC DNA]</scope>
    <source>
        <strain evidence="7 9">DSM 2094</strain>
    </source>
</reference>
<dbReference type="PANTHER" id="PTHR30385">
    <property type="entry name" value="SIGMA FACTOR F FLAGELLAR"/>
    <property type="match status" value="1"/>
</dbReference>
<sequence>MFDSAFFIGIIGIRQYVTHFLEMYYIFAKNYLGGLKMNEEMELSEYSPEQLVALIQQGHSMHFEELFYRFLPLVKKFNRAYYLKSLEQDDFWQEARMVLHKAVQSYVPEKGLQFASFYKLTLKHHIFSLIRKESAVKRRIDKGAVSLDAILENQYSNHTEHSFEGVVSMSFSPEEIVMVKESASGYFESLSDFEQAVFIRFLNGSDFLSIADELDCEVTSIKNAYDRCHRKMKRLLE</sequence>
<keyword evidence="3" id="KW-0238">DNA-binding</keyword>
<keyword evidence="8" id="KW-1185">Reference proteome</keyword>
<evidence type="ECO:0000313" key="7">
    <source>
        <dbReference type="EMBL" id="SFI12434.1"/>
    </source>
</evidence>
<dbReference type="GO" id="GO:0003677">
    <property type="term" value="F:DNA binding"/>
    <property type="evidence" value="ECO:0007669"/>
    <property type="project" value="UniProtKB-KW"/>
</dbReference>
<proteinExistence type="predicted"/>
<dbReference type="Pfam" id="PF04542">
    <property type="entry name" value="Sigma70_r2"/>
    <property type="match status" value="1"/>
</dbReference>
<dbReference type="SUPFAM" id="SSF88946">
    <property type="entry name" value="Sigma2 domain of RNA polymerase sigma factors"/>
    <property type="match status" value="1"/>
</dbReference>
<keyword evidence="1" id="KW-0805">Transcription regulation</keyword>
<evidence type="ECO:0000256" key="3">
    <source>
        <dbReference type="ARBA" id="ARBA00023125"/>
    </source>
</evidence>
<evidence type="ECO:0000313" key="6">
    <source>
        <dbReference type="EMBL" id="CZQ95720.1"/>
    </source>
</evidence>
<evidence type="ECO:0000259" key="5">
    <source>
        <dbReference type="Pfam" id="PF04542"/>
    </source>
</evidence>